<accession>A0A9D5C6L9</accession>
<evidence type="ECO:0000259" key="1">
    <source>
        <dbReference type="Pfam" id="PF26130"/>
    </source>
</evidence>
<keyword evidence="3" id="KW-1185">Reference proteome</keyword>
<feature type="domain" description="PB1-like" evidence="1">
    <location>
        <begin position="4"/>
        <end position="61"/>
    </location>
</feature>
<dbReference type="Pfam" id="PF26130">
    <property type="entry name" value="PB1-like"/>
    <property type="match status" value="1"/>
</dbReference>
<gene>
    <name evidence="2" type="ORF">J5N97_024529</name>
</gene>
<dbReference type="InterPro" id="IPR058594">
    <property type="entry name" value="PB1-like_dom_pln"/>
</dbReference>
<dbReference type="OrthoDB" id="1710432at2759"/>
<protein>
    <recommendedName>
        <fullName evidence="1">PB1-like domain-containing protein</fullName>
    </recommendedName>
</protein>
<dbReference type="Proteomes" id="UP001085076">
    <property type="component" value="Miscellaneous, Linkage group lg07"/>
</dbReference>
<dbReference type="EMBL" id="JAGGNH010000007">
    <property type="protein sequence ID" value="KAJ0967612.1"/>
    <property type="molecule type" value="Genomic_DNA"/>
</dbReference>
<sequence length="137" mass="14721">MAGYIDYCYADKISILEIKDMAKELNLNVDECSFWWFDVKSNKKGGTKLKSDSDVLAMALDVGSRRIVNVHVTVSKVGVSTSDGKIIAFGGGDVGGRVGGNIDLVDLGEGEEEQIKMQTCADKAGKTIIGTEKKGKK</sequence>
<reference evidence="2" key="2">
    <citation type="journal article" date="2022" name="Hortic Res">
        <title>The genome of Dioscorea zingiberensis sheds light on the biosynthesis, origin and evolution of the medicinally important diosgenin saponins.</title>
        <authorList>
            <person name="Li Y."/>
            <person name="Tan C."/>
            <person name="Li Z."/>
            <person name="Guo J."/>
            <person name="Li S."/>
            <person name="Chen X."/>
            <person name="Wang C."/>
            <person name="Dai X."/>
            <person name="Yang H."/>
            <person name="Song W."/>
            <person name="Hou L."/>
            <person name="Xu J."/>
            <person name="Tong Z."/>
            <person name="Xu A."/>
            <person name="Yuan X."/>
            <person name="Wang W."/>
            <person name="Yang Q."/>
            <person name="Chen L."/>
            <person name="Sun Z."/>
            <person name="Wang K."/>
            <person name="Pan B."/>
            <person name="Chen J."/>
            <person name="Bao Y."/>
            <person name="Liu F."/>
            <person name="Qi X."/>
            <person name="Gang D.R."/>
            <person name="Wen J."/>
            <person name="Li J."/>
        </authorList>
    </citation>
    <scope>NUCLEOTIDE SEQUENCE</scope>
    <source>
        <strain evidence="2">Dzin_1.0</strain>
    </source>
</reference>
<proteinExistence type="predicted"/>
<organism evidence="2 3">
    <name type="scientific">Dioscorea zingiberensis</name>
    <dbReference type="NCBI Taxonomy" id="325984"/>
    <lineage>
        <taxon>Eukaryota</taxon>
        <taxon>Viridiplantae</taxon>
        <taxon>Streptophyta</taxon>
        <taxon>Embryophyta</taxon>
        <taxon>Tracheophyta</taxon>
        <taxon>Spermatophyta</taxon>
        <taxon>Magnoliopsida</taxon>
        <taxon>Liliopsida</taxon>
        <taxon>Dioscoreales</taxon>
        <taxon>Dioscoreaceae</taxon>
        <taxon>Dioscorea</taxon>
    </lineage>
</organism>
<name>A0A9D5C6L9_9LILI</name>
<reference evidence="2" key="1">
    <citation type="submission" date="2021-03" db="EMBL/GenBank/DDBJ databases">
        <authorList>
            <person name="Li Z."/>
            <person name="Yang C."/>
        </authorList>
    </citation>
    <scope>NUCLEOTIDE SEQUENCE</scope>
    <source>
        <strain evidence="2">Dzin_1.0</strain>
        <tissue evidence="2">Leaf</tissue>
    </source>
</reference>
<dbReference type="AlphaFoldDB" id="A0A9D5C6L9"/>
<evidence type="ECO:0000313" key="3">
    <source>
        <dbReference type="Proteomes" id="UP001085076"/>
    </source>
</evidence>
<evidence type="ECO:0000313" key="2">
    <source>
        <dbReference type="EMBL" id="KAJ0967612.1"/>
    </source>
</evidence>
<comment type="caution">
    <text evidence="2">The sequence shown here is derived from an EMBL/GenBank/DDBJ whole genome shotgun (WGS) entry which is preliminary data.</text>
</comment>